<name>A6W028_MARMS</name>
<keyword evidence="2" id="KW-0805">Transcription regulation</keyword>
<evidence type="ECO:0000256" key="2">
    <source>
        <dbReference type="ARBA" id="ARBA00023015"/>
    </source>
</evidence>
<dbReference type="AlphaFoldDB" id="A6W028"/>
<reference evidence="6" key="1">
    <citation type="submission" date="2007-06" db="EMBL/GenBank/DDBJ databases">
        <title>Complete sequence of Marinomonas sp. MWYL1.</title>
        <authorList>
            <consortium name="US DOE Joint Genome Institute"/>
            <person name="Copeland A."/>
            <person name="Lucas S."/>
            <person name="Lapidus A."/>
            <person name="Barry K."/>
            <person name="Glavina del Rio T."/>
            <person name="Dalin E."/>
            <person name="Tice H."/>
            <person name="Pitluck S."/>
            <person name="Kiss H."/>
            <person name="Brettin T."/>
            <person name="Bruce D."/>
            <person name="Detter J.C."/>
            <person name="Han C."/>
            <person name="Schmutz J."/>
            <person name="Larimer F."/>
            <person name="Land M."/>
            <person name="Hauser L."/>
            <person name="Kyrpides N."/>
            <person name="Kim E."/>
            <person name="Johnston A.W.B."/>
            <person name="Todd J.D."/>
            <person name="Rogers R."/>
            <person name="Wexler M."/>
            <person name="Bond P.L."/>
            <person name="Li Y."/>
            <person name="Richardson P."/>
        </authorList>
    </citation>
    <scope>NUCLEOTIDE SEQUENCE [LARGE SCALE GENOMIC DNA]</scope>
    <source>
        <strain evidence="6">MWYL1</strain>
    </source>
</reference>
<dbReference type="KEGG" id="mmw:Mmwyl1_3148"/>
<dbReference type="PANTHER" id="PTHR30118">
    <property type="entry name" value="HTH-TYPE TRANSCRIPTIONAL REGULATOR LEUO-RELATED"/>
    <property type="match status" value="1"/>
</dbReference>
<dbReference type="CDD" id="cd08462">
    <property type="entry name" value="PBP2_NodD"/>
    <property type="match status" value="1"/>
</dbReference>
<accession>A6W028</accession>
<dbReference type="PANTHER" id="PTHR30118:SF6">
    <property type="entry name" value="HTH-TYPE TRANSCRIPTIONAL REGULATOR LEUO"/>
    <property type="match status" value="1"/>
</dbReference>
<evidence type="ECO:0000313" key="6">
    <source>
        <dbReference type="EMBL" id="ABR72057.1"/>
    </source>
</evidence>
<dbReference type="Pfam" id="PF00126">
    <property type="entry name" value="HTH_1"/>
    <property type="match status" value="1"/>
</dbReference>
<dbReference type="eggNOG" id="COG0583">
    <property type="taxonomic scope" value="Bacteria"/>
</dbReference>
<dbReference type="EMBL" id="CP000749">
    <property type="protein sequence ID" value="ABR72057.1"/>
    <property type="molecule type" value="Genomic_DNA"/>
</dbReference>
<dbReference type="GO" id="GO:0003700">
    <property type="term" value="F:DNA-binding transcription factor activity"/>
    <property type="evidence" value="ECO:0007669"/>
    <property type="project" value="InterPro"/>
</dbReference>
<proteinExistence type="inferred from homology"/>
<dbReference type="Gene3D" id="3.40.190.10">
    <property type="entry name" value="Periplasmic binding protein-like II"/>
    <property type="match status" value="2"/>
</dbReference>
<dbReference type="InterPro" id="IPR000847">
    <property type="entry name" value="LysR_HTH_N"/>
</dbReference>
<keyword evidence="4" id="KW-0804">Transcription</keyword>
<gene>
    <name evidence="6" type="ordered locus">Mmwyl1_3148</name>
</gene>
<dbReference type="Gene3D" id="1.10.10.10">
    <property type="entry name" value="Winged helix-like DNA-binding domain superfamily/Winged helix DNA-binding domain"/>
    <property type="match status" value="1"/>
</dbReference>
<dbReference type="SUPFAM" id="SSF46785">
    <property type="entry name" value="Winged helix' DNA-binding domain"/>
    <property type="match status" value="1"/>
</dbReference>
<dbReference type="STRING" id="400668.Mmwyl1_3148"/>
<dbReference type="PROSITE" id="PS50931">
    <property type="entry name" value="HTH_LYSR"/>
    <property type="match status" value="1"/>
</dbReference>
<dbReference type="HOGENOM" id="CLU_039613_39_0_6"/>
<keyword evidence="3" id="KW-0238">DNA-binding</keyword>
<protein>
    <submittedName>
        <fullName evidence="6">Transcriptional regulator, LysR family</fullName>
    </submittedName>
</protein>
<evidence type="ECO:0000256" key="1">
    <source>
        <dbReference type="ARBA" id="ARBA00009437"/>
    </source>
</evidence>
<dbReference type="InterPro" id="IPR037416">
    <property type="entry name" value="NodD_PBP2"/>
</dbReference>
<feature type="domain" description="HTH lysR-type" evidence="5">
    <location>
        <begin position="6"/>
        <end position="63"/>
    </location>
</feature>
<dbReference type="InterPro" id="IPR005119">
    <property type="entry name" value="LysR_subst-bd"/>
</dbReference>
<evidence type="ECO:0000256" key="4">
    <source>
        <dbReference type="ARBA" id="ARBA00023163"/>
    </source>
</evidence>
<dbReference type="InterPro" id="IPR050389">
    <property type="entry name" value="LysR-type_TF"/>
</dbReference>
<dbReference type="Pfam" id="PF03466">
    <property type="entry name" value="LysR_substrate"/>
    <property type="match status" value="1"/>
</dbReference>
<dbReference type="SUPFAM" id="SSF53850">
    <property type="entry name" value="Periplasmic binding protein-like II"/>
    <property type="match status" value="1"/>
</dbReference>
<dbReference type="InterPro" id="IPR036390">
    <property type="entry name" value="WH_DNA-bd_sf"/>
</dbReference>
<dbReference type="OrthoDB" id="8839911at2"/>
<sequence length="309" mass="34925">MRFKKLDLNLLVALDTLLTEQSITKGAEKLNMSPSALSNSLSRLRDYFEDDLLTQIGRRMVITPLGENLKVSVRNALNNIESTILVQPSFEPQTTDRIFSIFCSDYTQTVLVPHALEIVGKQKSTARFQLLAQVANNPHEQLEQGKADLLIIPSDFMSTEHPCDILYEEEFVCVVWKHSKIASGELTAEKYAAAGHVLMRPEATKKDFFGTLFTQKYGIKRHVIATTFSFASLPALVIGSENIATIHARLATKMAKVWPLKILPLPFDIPPMKQCVQWHQYRNNDEGLIWLRNTLKEAAINMDIEKTEP</sequence>
<comment type="similarity">
    <text evidence="1">Belongs to the LysR transcriptional regulatory family.</text>
</comment>
<evidence type="ECO:0000259" key="5">
    <source>
        <dbReference type="PROSITE" id="PS50931"/>
    </source>
</evidence>
<dbReference type="InterPro" id="IPR036388">
    <property type="entry name" value="WH-like_DNA-bd_sf"/>
</dbReference>
<evidence type="ECO:0000256" key="3">
    <source>
        <dbReference type="ARBA" id="ARBA00023125"/>
    </source>
</evidence>
<organism evidence="6">
    <name type="scientific">Marinomonas sp. (strain MWYL1)</name>
    <dbReference type="NCBI Taxonomy" id="400668"/>
    <lineage>
        <taxon>Bacteria</taxon>
        <taxon>Pseudomonadati</taxon>
        <taxon>Pseudomonadota</taxon>
        <taxon>Gammaproteobacteria</taxon>
        <taxon>Oceanospirillales</taxon>
        <taxon>Oceanospirillaceae</taxon>
        <taxon>Marinomonas</taxon>
    </lineage>
</organism>
<dbReference type="GO" id="GO:0003677">
    <property type="term" value="F:DNA binding"/>
    <property type="evidence" value="ECO:0007669"/>
    <property type="project" value="UniProtKB-KW"/>
</dbReference>